<evidence type="ECO:0000256" key="3">
    <source>
        <dbReference type="ARBA" id="ARBA00011245"/>
    </source>
</evidence>
<dbReference type="SMART" id="SM00737">
    <property type="entry name" value="ML"/>
    <property type="match status" value="1"/>
</dbReference>
<dbReference type="InterPro" id="IPR036846">
    <property type="entry name" value="GM2-AP_sf"/>
</dbReference>
<organism evidence="10 11">
    <name type="scientific">Rhizopus stolonifer</name>
    <name type="common">Rhizopus nigricans</name>
    <dbReference type="NCBI Taxonomy" id="4846"/>
    <lineage>
        <taxon>Eukaryota</taxon>
        <taxon>Fungi</taxon>
        <taxon>Fungi incertae sedis</taxon>
        <taxon>Mucoromycota</taxon>
        <taxon>Mucoromycotina</taxon>
        <taxon>Mucoromycetes</taxon>
        <taxon>Mucorales</taxon>
        <taxon>Mucorineae</taxon>
        <taxon>Rhizopodaceae</taxon>
        <taxon>Rhizopus</taxon>
    </lineage>
</organism>
<evidence type="ECO:0000256" key="5">
    <source>
        <dbReference type="ARBA" id="ARBA00022448"/>
    </source>
</evidence>
<dbReference type="SUPFAM" id="SSF81296">
    <property type="entry name" value="E set domains"/>
    <property type="match status" value="1"/>
</dbReference>
<accession>A0A367KM87</accession>
<dbReference type="PANTHER" id="PTHR11306">
    <property type="entry name" value="NIEMANN PICK TYPE C2 PROTEIN NPC2-RELATED"/>
    <property type="match status" value="1"/>
</dbReference>
<keyword evidence="11" id="KW-1185">Reference proteome</keyword>
<evidence type="ECO:0000256" key="7">
    <source>
        <dbReference type="ARBA" id="ARBA00023055"/>
    </source>
</evidence>
<sequence>MKLPTLTLVLATVLGLANASYLPGLVVQQDDVGFTLGDSTKLITSCGDDKDILSIDYIGLSPDPPVKGQDLQIDFKGYLSETVPNGTVVDIIVKYGVVKLIQKTFDFCDKIQEVDEKCPIPQGELTFTKVVSLPKEIPPGKYTVHAEVYTPEKKRVTCLIGQTVFPRTRFE</sequence>
<dbReference type="Pfam" id="PF02221">
    <property type="entry name" value="E1_DerP2_DerF2"/>
    <property type="match status" value="1"/>
</dbReference>
<dbReference type="InterPro" id="IPR039670">
    <property type="entry name" value="NPC2-like"/>
</dbReference>
<dbReference type="OrthoDB" id="6409159at2759"/>
<evidence type="ECO:0000256" key="4">
    <source>
        <dbReference type="ARBA" id="ARBA00016056"/>
    </source>
</evidence>
<reference evidence="10 11" key="1">
    <citation type="journal article" date="2018" name="G3 (Bethesda)">
        <title>Phylogenetic and Phylogenomic Definition of Rhizopus Species.</title>
        <authorList>
            <person name="Gryganskyi A.P."/>
            <person name="Golan J."/>
            <person name="Dolatabadi S."/>
            <person name="Mondo S."/>
            <person name="Robb S."/>
            <person name="Idnurm A."/>
            <person name="Muszewska A."/>
            <person name="Steczkiewicz K."/>
            <person name="Masonjones S."/>
            <person name="Liao H.L."/>
            <person name="Gajdeczka M.T."/>
            <person name="Anike F."/>
            <person name="Vuek A."/>
            <person name="Anishchenko I.M."/>
            <person name="Voigt K."/>
            <person name="de Hoog G.S."/>
            <person name="Smith M.E."/>
            <person name="Heitman J."/>
            <person name="Vilgalys R."/>
            <person name="Stajich J.E."/>
        </authorList>
    </citation>
    <scope>NUCLEOTIDE SEQUENCE [LARGE SCALE GENOMIC DNA]</scope>
    <source>
        <strain evidence="10 11">LSU 92-RS-03</strain>
    </source>
</reference>
<name>A0A367KM87_RHIST</name>
<protein>
    <recommendedName>
        <fullName evidence="4">Phosphatidylglycerol/phosphatidylinositol transfer protein</fullName>
    </recommendedName>
</protein>
<dbReference type="GO" id="GO:0032366">
    <property type="term" value="P:intracellular sterol transport"/>
    <property type="evidence" value="ECO:0007669"/>
    <property type="project" value="InterPro"/>
</dbReference>
<evidence type="ECO:0000256" key="1">
    <source>
        <dbReference type="ARBA" id="ARBA00002053"/>
    </source>
</evidence>
<dbReference type="InterPro" id="IPR003172">
    <property type="entry name" value="ML_dom"/>
</dbReference>
<dbReference type="InterPro" id="IPR014756">
    <property type="entry name" value="Ig_E-set"/>
</dbReference>
<evidence type="ECO:0000256" key="8">
    <source>
        <dbReference type="SAM" id="SignalP"/>
    </source>
</evidence>
<keyword evidence="6 8" id="KW-0732">Signal</keyword>
<comment type="caution">
    <text evidence="10">The sequence shown here is derived from an EMBL/GenBank/DDBJ whole genome shotgun (WGS) entry which is preliminary data.</text>
</comment>
<gene>
    <name evidence="10" type="primary">NPC2_3</name>
    <name evidence="10" type="ORF">CU098_011029</name>
</gene>
<dbReference type="Gene3D" id="2.70.220.10">
    <property type="entry name" value="Ganglioside GM2 activator"/>
    <property type="match status" value="1"/>
</dbReference>
<feature type="signal peptide" evidence="8">
    <location>
        <begin position="1"/>
        <end position="19"/>
    </location>
</feature>
<keyword evidence="5" id="KW-0813">Transport</keyword>
<proteinExistence type="inferred from homology"/>
<dbReference type="InterPro" id="IPR033917">
    <property type="entry name" value="ML_PG-PI_TP"/>
</dbReference>
<feature type="domain" description="MD-2-related lipid-recognition" evidence="9">
    <location>
        <begin position="43"/>
        <end position="163"/>
    </location>
</feature>
<dbReference type="PANTHER" id="PTHR11306:SF0">
    <property type="entry name" value="PHOSPHATIDYLGLYCEROL_PHOSPHATIDYLINOSITOL TRANSFER PROTEIN"/>
    <property type="match status" value="1"/>
</dbReference>
<evidence type="ECO:0000313" key="11">
    <source>
        <dbReference type="Proteomes" id="UP000253551"/>
    </source>
</evidence>
<dbReference type="AlphaFoldDB" id="A0A367KM87"/>
<dbReference type="GO" id="GO:0032934">
    <property type="term" value="F:sterol binding"/>
    <property type="evidence" value="ECO:0007669"/>
    <property type="project" value="InterPro"/>
</dbReference>
<evidence type="ECO:0000259" key="9">
    <source>
        <dbReference type="SMART" id="SM00737"/>
    </source>
</evidence>
<comment type="function">
    <text evidence="1">Catalyzes the intermembrane transfer of phosphatidylglycerol and phosphatidylinositol.</text>
</comment>
<evidence type="ECO:0000313" key="10">
    <source>
        <dbReference type="EMBL" id="RCI03316.1"/>
    </source>
</evidence>
<dbReference type="CDD" id="cd00917">
    <property type="entry name" value="PG-PI_TP"/>
    <property type="match status" value="1"/>
</dbReference>
<dbReference type="EMBL" id="PJQM01001064">
    <property type="protein sequence ID" value="RCI03316.1"/>
    <property type="molecule type" value="Genomic_DNA"/>
</dbReference>
<comment type="similarity">
    <text evidence="2">Belongs to the NPC2 family.</text>
</comment>
<keyword evidence="7" id="KW-0445">Lipid transport</keyword>
<comment type="subunit">
    <text evidence="3">Monomer.</text>
</comment>
<evidence type="ECO:0000256" key="2">
    <source>
        <dbReference type="ARBA" id="ARBA00006370"/>
    </source>
</evidence>
<evidence type="ECO:0000256" key="6">
    <source>
        <dbReference type="ARBA" id="ARBA00022729"/>
    </source>
</evidence>
<dbReference type="Proteomes" id="UP000253551">
    <property type="component" value="Unassembled WGS sequence"/>
</dbReference>
<feature type="chain" id="PRO_5017000707" description="Phosphatidylglycerol/phosphatidylinositol transfer protein" evidence="8">
    <location>
        <begin position="20"/>
        <end position="171"/>
    </location>
</feature>